<sequence>MAKKHHGNRGSSALRLRRSAPPPFSSRLDPSTSTGTAGTGPASPTLTSFSDDTSIQPSLSRAGHYRLAPSPPILGSEMLARRFHPPQSSSQPPTGSYASPSSTGSGAESIPSSASLTDTTSEATSDPPTDLPTGASELSPPIATNSAQDQSSTPSESDSQPPAVFTSITSTFGPGPSTNSSPTLSSPSSSPSPPPTLPLTPPSPLATTSATNTLLPSQRTLAAGAIAGIVISVLLIVAIALLAAFLFTRHRRRSRMPPSKEFMMAQAAGMQKGGATFDFVSSDGRSAEATPIMRGFPNFETSKFPYG</sequence>
<feature type="transmembrane region" description="Helical" evidence="2">
    <location>
        <begin position="221"/>
        <end position="247"/>
    </location>
</feature>
<evidence type="ECO:0000313" key="3">
    <source>
        <dbReference type="EMBL" id="KAF7441002.1"/>
    </source>
</evidence>
<feature type="compositionally biased region" description="Polar residues" evidence="1">
    <location>
        <begin position="142"/>
        <end position="160"/>
    </location>
</feature>
<accession>A0A8H7A6H4</accession>
<keyword evidence="2" id="KW-0812">Transmembrane</keyword>
<dbReference type="RefSeq" id="XP_036636846.1">
    <property type="nucleotide sequence ID" value="XM_036771001.1"/>
</dbReference>
<organism evidence="3 4">
    <name type="scientific">Pleurotus ostreatus</name>
    <name type="common">Oyster mushroom</name>
    <name type="synonym">White-rot fungus</name>
    <dbReference type="NCBI Taxonomy" id="5322"/>
    <lineage>
        <taxon>Eukaryota</taxon>
        <taxon>Fungi</taxon>
        <taxon>Dikarya</taxon>
        <taxon>Basidiomycota</taxon>
        <taxon>Agaricomycotina</taxon>
        <taxon>Agaricomycetes</taxon>
        <taxon>Agaricomycetidae</taxon>
        <taxon>Agaricales</taxon>
        <taxon>Pleurotineae</taxon>
        <taxon>Pleurotaceae</taxon>
        <taxon>Pleurotus</taxon>
    </lineage>
</organism>
<evidence type="ECO:0000313" key="4">
    <source>
        <dbReference type="Proteomes" id="UP000623687"/>
    </source>
</evidence>
<reference evidence="3" key="1">
    <citation type="submission" date="2019-07" db="EMBL/GenBank/DDBJ databases">
        <authorList>
            <person name="Palmer J.M."/>
        </authorList>
    </citation>
    <scope>NUCLEOTIDE SEQUENCE</scope>
    <source>
        <strain evidence="3">PC9</strain>
    </source>
</reference>
<dbReference type="EMBL" id="JACETU010000001">
    <property type="protein sequence ID" value="KAF7441002.1"/>
    <property type="molecule type" value="Genomic_DNA"/>
</dbReference>
<feature type="compositionally biased region" description="Polar residues" evidence="1">
    <location>
        <begin position="94"/>
        <end position="127"/>
    </location>
</feature>
<feature type="compositionally biased region" description="Low complexity" evidence="1">
    <location>
        <begin position="169"/>
        <end position="189"/>
    </location>
</feature>
<name>A0A8H7A6H4_PLEOS</name>
<dbReference type="GeneID" id="59371192"/>
<feature type="region of interest" description="Disordered" evidence="1">
    <location>
        <begin position="1"/>
        <end position="210"/>
    </location>
</feature>
<dbReference type="VEuPathDB" id="FungiDB:PC9H_001351"/>
<dbReference type="OrthoDB" id="3068603at2759"/>
<keyword evidence="2" id="KW-0472">Membrane</keyword>
<keyword evidence="2" id="KW-1133">Transmembrane helix</keyword>
<feature type="compositionally biased region" description="Polar residues" evidence="1">
    <location>
        <begin position="46"/>
        <end position="59"/>
    </location>
</feature>
<proteinExistence type="predicted"/>
<feature type="compositionally biased region" description="Pro residues" evidence="1">
    <location>
        <begin position="190"/>
        <end position="204"/>
    </location>
</feature>
<dbReference type="CDD" id="cd12087">
    <property type="entry name" value="TM_EGFR-like"/>
    <property type="match status" value="1"/>
</dbReference>
<keyword evidence="4" id="KW-1185">Reference proteome</keyword>
<dbReference type="AlphaFoldDB" id="A0A8H7A6H4"/>
<evidence type="ECO:0000256" key="1">
    <source>
        <dbReference type="SAM" id="MobiDB-lite"/>
    </source>
</evidence>
<protein>
    <submittedName>
        <fullName evidence="3">Uncharacterized protein</fullName>
    </submittedName>
</protein>
<comment type="caution">
    <text evidence="3">The sequence shown here is derived from an EMBL/GenBank/DDBJ whole genome shotgun (WGS) entry which is preliminary data.</text>
</comment>
<dbReference type="Proteomes" id="UP000623687">
    <property type="component" value="Unassembled WGS sequence"/>
</dbReference>
<gene>
    <name evidence="3" type="ORF">PC9H_001351</name>
</gene>
<evidence type="ECO:0000256" key="2">
    <source>
        <dbReference type="SAM" id="Phobius"/>
    </source>
</evidence>
<feature type="compositionally biased region" description="Low complexity" evidence="1">
    <location>
        <begin position="25"/>
        <end position="45"/>
    </location>
</feature>